<dbReference type="OrthoDB" id="9802114at2"/>
<evidence type="ECO:0000259" key="3">
    <source>
        <dbReference type="PROSITE" id="PS51371"/>
    </source>
</evidence>
<dbReference type="Proteomes" id="UP000515847">
    <property type="component" value="Chromosome"/>
</dbReference>
<protein>
    <submittedName>
        <fullName evidence="4">CBS domain-containing protein</fullName>
    </submittedName>
</protein>
<dbReference type="Pfam" id="PF00571">
    <property type="entry name" value="CBS"/>
    <property type="match status" value="2"/>
</dbReference>
<evidence type="ECO:0000313" key="5">
    <source>
        <dbReference type="Proteomes" id="UP000515847"/>
    </source>
</evidence>
<feature type="domain" description="CBS" evidence="3">
    <location>
        <begin position="7"/>
        <end position="64"/>
    </location>
</feature>
<dbReference type="PROSITE" id="PS51371">
    <property type="entry name" value="CBS"/>
    <property type="match status" value="2"/>
</dbReference>
<reference evidence="4 5" key="1">
    <citation type="journal article" date="2019" name="Front. Microbiol.">
        <title>Thermoanaerosceptrum fracticalcis gen. nov. sp. nov., a Novel Fumarate-Fermenting Microorganism From a Deep Fractured Carbonate Aquifer of the US Great Basin.</title>
        <authorList>
            <person name="Hamilton-Brehm S.D."/>
            <person name="Stewart L.E."/>
            <person name="Zavarin M."/>
            <person name="Caldwell M."/>
            <person name="Lawson P.A."/>
            <person name="Onstott T.C."/>
            <person name="Grzymski J."/>
            <person name="Neveux I."/>
            <person name="Lollar B.S."/>
            <person name="Russell C.E."/>
            <person name="Moser D.P."/>
        </authorList>
    </citation>
    <scope>NUCLEOTIDE SEQUENCE [LARGE SCALE GENOMIC DNA]</scope>
    <source>
        <strain evidence="4 5">DRI-13</strain>
    </source>
</reference>
<proteinExistence type="predicted"/>
<name>A0A7G6E8H3_THEFR</name>
<keyword evidence="1 2" id="KW-0129">CBS domain</keyword>
<sequence>MKLRDIMTKDVIAVSPDTTIFDAAQIMKDKNIGSLPICTENMDVQGIITDRDIVLRVVCAGKDPKQVKCREVMTQNVVVGKTDMEVESALNLMGDVQVRRLPVVENGKLVGFVAIGDMAVNNRFNRATEEALTEISTPSQPRM</sequence>
<dbReference type="InterPro" id="IPR046342">
    <property type="entry name" value="CBS_dom_sf"/>
</dbReference>
<dbReference type="InterPro" id="IPR051257">
    <property type="entry name" value="Diverse_CBS-Domain"/>
</dbReference>
<evidence type="ECO:0000256" key="2">
    <source>
        <dbReference type="PROSITE-ProRule" id="PRU00703"/>
    </source>
</evidence>
<dbReference type="Gene3D" id="3.10.580.10">
    <property type="entry name" value="CBS-domain"/>
    <property type="match status" value="1"/>
</dbReference>
<feature type="domain" description="CBS" evidence="3">
    <location>
        <begin position="73"/>
        <end position="128"/>
    </location>
</feature>
<dbReference type="KEGG" id="tfr:BR63_09740"/>
<organism evidence="4 5">
    <name type="scientific">Thermanaerosceptrum fracticalcis</name>
    <dbReference type="NCBI Taxonomy" id="1712410"/>
    <lineage>
        <taxon>Bacteria</taxon>
        <taxon>Bacillati</taxon>
        <taxon>Bacillota</taxon>
        <taxon>Clostridia</taxon>
        <taxon>Eubacteriales</taxon>
        <taxon>Peptococcaceae</taxon>
        <taxon>Thermanaerosceptrum</taxon>
    </lineage>
</organism>
<dbReference type="EMBL" id="CP045798">
    <property type="protein sequence ID" value="QNB48377.1"/>
    <property type="molecule type" value="Genomic_DNA"/>
</dbReference>
<dbReference type="SUPFAM" id="SSF54631">
    <property type="entry name" value="CBS-domain pair"/>
    <property type="match status" value="1"/>
</dbReference>
<evidence type="ECO:0000313" key="4">
    <source>
        <dbReference type="EMBL" id="QNB48377.1"/>
    </source>
</evidence>
<keyword evidence="5" id="KW-1185">Reference proteome</keyword>
<dbReference type="PANTHER" id="PTHR43080">
    <property type="entry name" value="CBS DOMAIN-CONTAINING PROTEIN CBSX3, MITOCHONDRIAL"/>
    <property type="match status" value="1"/>
</dbReference>
<dbReference type="CDD" id="cd04622">
    <property type="entry name" value="CBS_pair_HRP1_like"/>
    <property type="match status" value="1"/>
</dbReference>
<dbReference type="SMART" id="SM00116">
    <property type="entry name" value="CBS"/>
    <property type="match status" value="2"/>
</dbReference>
<accession>A0A7G6E8H3</accession>
<gene>
    <name evidence="4" type="ORF">BR63_09740</name>
</gene>
<evidence type="ECO:0000256" key="1">
    <source>
        <dbReference type="ARBA" id="ARBA00023122"/>
    </source>
</evidence>
<dbReference type="AlphaFoldDB" id="A0A7G6E8H3"/>
<dbReference type="PANTHER" id="PTHR43080:SF2">
    <property type="entry name" value="CBS DOMAIN-CONTAINING PROTEIN"/>
    <property type="match status" value="1"/>
</dbReference>
<dbReference type="InterPro" id="IPR000644">
    <property type="entry name" value="CBS_dom"/>
</dbReference>